<sequence length="69" mass="7631">MTQSQEFYIPAITAIVFGIYVQSKFDMNDGTNLLAEIGSLFGGLFLIGLAELMRLLSKISLQIEETSKN</sequence>
<keyword evidence="1" id="KW-1133">Transmembrane helix</keyword>
<evidence type="ECO:0000313" key="3">
    <source>
        <dbReference type="Proteomes" id="UP001589833"/>
    </source>
</evidence>
<dbReference type="Proteomes" id="UP001589833">
    <property type="component" value="Unassembled WGS sequence"/>
</dbReference>
<dbReference type="RefSeq" id="WP_390292361.1">
    <property type="nucleotide sequence ID" value="NZ_JBHUKX010000001.1"/>
</dbReference>
<protein>
    <submittedName>
        <fullName evidence="2">Uncharacterized protein</fullName>
    </submittedName>
</protein>
<keyword evidence="1" id="KW-0472">Membrane</keyword>
<reference evidence="2 3" key="1">
    <citation type="submission" date="2024-09" db="EMBL/GenBank/DDBJ databases">
        <authorList>
            <person name="Sun Q."/>
            <person name="Mori K."/>
        </authorList>
    </citation>
    <scope>NUCLEOTIDE SEQUENCE [LARGE SCALE GENOMIC DNA]</scope>
    <source>
        <strain evidence="2 3">NCAIM B.02301</strain>
    </source>
</reference>
<accession>A0ABV6NLS0</accession>
<comment type="caution">
    <text evidence="2">The sequence shown here is derived from an EMBL/GenBank/DDBJ whole genome shotgun (WGS) entry which is preliminary data.</text>
</comment>
<gene>
    <name evidence="2" type="ORF">ACFFH4_22805</name>
</gene>
<evidence type="ECO:0000313" key="2">
    <source>
        <dbReference type="EMBL" id="MFC0561717.1"/>
    </source>
</evidence>
<keyword evidence="3" id="KW-1185">Reference proteome</keyword>
<dbReference type="EMBL" id="JBHLTR010000082">
    <property type="protein sequence ID" value="MFC0561717.1"/>
    <property type="molecule type" value="Genomic_DNA"/>
</dbReference>
<feature type="transmembrane region" description="Helical" evidence="1">
    <location>
        <begin position="37"/>
        <end position="56"/>
    </location>
</feature>
<organism evidence="2 3">
    <name type="scientific">Halalkalibacter alkalisediminis</name>
    <dbReference type="NCBI Taxonomy" id="935616"/>
    <lineage>
        <taxon>Bacteria</taxon>
        <taxon>Bacillati</taxon>
        <taxon>Bacillota</taxon>
        <taxon>Bacilli</taxon>
        <taxon>Bacillales</taxon>
        <taxon>Bacillaceae</taxon>
        <taxon>Halalkalibacter</taxon>
    </lineage>
</organism>
<keyword evidence="1" id="KW-0812">Transmembrane</keyword>
<name>A0ABV6NLS0_9BACI</name>
<feature type="transmembrane region" description="Helical" evidence="1">
    <location>
        <begin position="7"/>
        <end position="25"/>
    </location>
</feature>
<proteinExistence type="predicted"/>
<evidence type="ECO:0000256" key="1">
    <source>
        <dbReference type="SAM" id="Phobius"/>
    </source>
</evidence>